<organism evidence="2 3">
    <name type="scientific">Bacteroides uniformis</name>
    <dbReference type="NCBI Taxonomy" id="820"/>
    <lineage>
        <taxon>Bacteria</taxon>
        <taxon>Pseudomonadati</taxon>
        <taxon>Bacteroidota</taxon>
        <taxon>Bacteroidia</taxon>
        <taxon>Bacteroidales</taxon>
        <taxon>Bacteroidaceae</taxon>
        <taxon>Bacteroides</taxon>
    </lineage>
</organism>
<reference evidence="2 3" key="1">
    <citation type="submission" date="2018-08" db="EMBL/GenBank/DDBJ databases">
        <title>A genome reference for cultivated species of the human gut microbiota.</title>
        <authorList>
            <person name="Zou Y."/>
            <person name="Xue W."/>
            <person name="Luo G."/>
        </authorList>
    </citation>
    <scope>NUCLEOTIDE SEQUENCE [LARGE SCALE GENOMIC DNA]</scope>
    <source>
        <strain evidence="2 3">OM03-4</strain>
    </source>
</reference>
<evidence type="ECO:0000313" key="4">
    <source>
        <dbReference type="Proteomes" id="UP000462376"/>
    </source>
</evidence>
<name>A0A3E5EKT3_BACUN</name>
<dbReference type="Proteomes" id="UP000462376">
    <property type="component" value="Unassembled WGS sequence"/>
</dbReference>
<evidence type="ECO:0000313" key="1">
    <source>
        <dbReference type="EMBL" id="KAB4229808.1"/>
    </source>
</evidence>
<sequence>MSTPNVQLVMLPIPDWKVARVIRFRFKHHLCDCGGTIVYTRPFTITYNKNTPDTIDTCILAAIQNLYSNVQTYNEDLVWNTSYSDMQTIYDGGRPKTDLTIRMTPSFDSAILPQLVGQTVYAYDIHLHIFLNYIGDIANIPPVIFTTQVFPYNEDSLFKSNVQQILTL</sequence>
<gene>
    <name evidence="2" type="ORF">DXB37_19215</name>
    <name evidence="1" type="ORF">GAP47_19800</name>
</gene>
<proteinExistence type="predicted"/>
<comment type="caution">
    <text evidence="2">The sequence shown here is derived from an EMBL/GenBank/DDBJ whole genome shotgun (WGS) entry which is preliminary data.</text>
</comment>
<dbReference type="Proteomes" id="UP000260759">
    <property type="component" value="Unassembled WGS sequence"/>
</dbReference>
<dbReference type="EMBL" id="QSVA01000025">
    <property type="protein sequence ID" value="RGN89570.1"/>
    <property type="molecule type" value="Genomic_DNA"/>
</dbReference>
<dbReference type="RefSeq" id="WP_117601501.1">
    <property type="nucleotide sequence ID" value="NZ_CAXSUA010000018.1"/>
</dbReference>
<reference evidence="1 4" key="2">
    <citation type="journal article" date="2019" name="Nat. Med.">
        <title>A library of human gut bacterial isolates paired with longitudinal multiomics data enables mechanistic microbiome research.</title>
        <authorList>
            <person name="Poyet M."/>
            <person name="Groussin M."/>
            <person name="Gibbons S.M."/>
            <person name="Avila-Pacheco J."/>
            <person name="Jiang X."/>
            <person name="Kearney S.M."/>
            <person name="Perrotta A.R."/>
            <person name="Berdy B."/>
            <person name="Zhao S."/>
            <person name="Lieberman T.D."/>
            <person name="Swanson P.K."/>
            <person name="Smith M."/>
            <person name="Roesemann S."/>
            <person name="Alexander J.E."/>
            <person name="Rich S.A."/>
            <person name="Livny J."/>
            <person name="Vlamakis H."/>
            <person name="Clish C."/>
            <person name="Bullock K."/>
            <person name="Deik A."/>
            <person name="Scott J."/>
            <person name="Pierce K.A."/>
            <person name="Xavier R.J."/>
            <person name="Alm E.J."/>
        </authorList>
    </citation>
    <scope>NUCLEOTIDE SEQUENCE [LARGE SCALE GENOMIC DNA]</scope>
    <source>
        <strain evidence="1 4">BIOML-A5</strain>
    </source>
</reference>
<protein>
    <submittedName>
        <fullName evidence="2">Uncharacterized protein</fullName>
    </submittedName>
</protein>
<dbReference type="EMBL" id="WCTL01000028">
    <property type="protein sequence ID" value="KAB4229808.1"/>
    <property type="molecule type" value="Genomic_DNA"/>
</dbReference>
<evidence type="ECO:0000313" key="2">
    <source>
        <dbReference type="EMBL" id="RGN89570.1"/>
    </source>
</evidence>
<accession>A0A3E5EKT3</accession>
<evidence type="ECO:0000313" key="3">
    <source>
        <dbReference type="Proteomes" id="UP000260759"/>
    </source>
</evidence>
<dbReference type="AlphaFoldDB" id="A0A3E5EKT3"/>